<dbReference type="InterPro" id="IPR017451">
    <property type="entry name" value="F-box-assoc_interact_dom"/>
</dbReference>
<dbReference type="NCBIfam" id="TIGR01640">
    <property type="entry name" value="F_box_assoc_1"/>
    <property type="match status" value="1"/>
</dbReference>
<sequence length="378" mass="43340">MERDNHIIEERGKNTELLPQELIIEILLKLPVKSLSRFKCVCKSWLSLISDPHFTTSHFELDTPHTERLVFFVPRTREARSIDFNLPLQDDSASVALKLEFLPPKPCDIQIRGSCRGFVLLDSCQSLWVWNPSTGAHKKVPSSPTVLMGMFFIFLYGFGYDPSTNDYIVVQASCNLYGLIRVEIFSLKDNAWKEMEGINLSKINNWNDRRNGSLLNGVNAIHWLTYRYNVPEHFILAFDLMERNFTEVPLPIGFKENCDFNFCDLGVLGEFLSLCVVGHHCPAEIWVMEEYRVQSSWTKIIVVSVDQVPTRYFTLICSTKGGDIVGKLRSTTLVKCDAQGQLLERQYYYDCPNGFPMTVYTESLLSLPFDSEQAENDD</sequence>
<dbReference type="AlphaFoldDB" id="A0A151SXA6"/>
<evidence type="ECO:0000259" key="1">
    <source>
        <dbReference type="PROSITE" id="PS50181"/>
    </source>
</evidence>
<evidence type="ECO:0000313" key="2">
    <source>
        <dbReference type="EMBL" id="KYP59437.1"/>
    </source>
</evidence>
<dbReference type="PROSITE" id="PS50181">
    <property type="entry name" value="FBOX"/>
    <property type="match status" value="1"/>
</dbReference>
<dbReference type="EMBL" id="CM003612">
    <property type="protein sequence ID" value="KYP59437.1"/>
    <property type="molecule type" value="Genomic_DNA"/>
</dbReference>
<dbReference type="CDD" id="cd22157">
    <property type="entry name" value="F-box_AtFBW1-like"/>
    <property type="match status" value="1"/>
</dbReference>
<dbReference type="Proteomes" id="UP000075243">
    <property type="component" value="Chromosome 10"/>
</dbReference>
<name>A0A151SXA6_CAJCA</name>
<dbReference type="InterPro" id="IPR036047">
    <property type="entry name" value="F-box-like_dom_sf"/>
</dbReference>
<dbReference type="PANTHER" id="PTHR31672">
    <property type="entry name" value="BNACNNG10540D PROTEIN"/>
    <property type="match status" value="1"/>
</dbReference>
<feature type="domain" description="F-box" evidence="1">
    <location>
        <begin position="12"/>
        <end position="62"/>
    </location>
</feature>
<dbReference type="STRING" id="3821.A0A151SXA6"/>
<gene>
    <name evidence="2" type="ORF">KK1_014873</name>
</gene>
<dbReference type="Pfam" id="PF07734">
    <property type="entry name" value="FBA_1"/>
    <property type="match status" value="1"/>
</dbReference>
<dbReference type="Pfam" id="PF00646">
    <property type="entry name" value="F-box"/>
    <property type="match status" value="1"/>
</dbReference>
<dbReference type="InterPro" id="IPR006527">
    <property type="entry name" value="F-box-assoc_dom_typ1"/>
</dbReference>
<keyword evidence="3" id="KW-1185">Reference proteome</keyword>
<dbReference type="Gramene" id="C.cajan_14443.t">
    <property type="protein sequence ID" value="C.cajan_14443.t.cds1"/>
    <property type="gene ID" value="C.cajan_14443"/>
</dbReference>
<accession>A0A151SXA6</accession>
<evidence type="ECO:0000313" key="3">
    <source>
        <dbReference type="Proteomes" id="UP000075243"/>
    </source>
</evidence>
<organism evidence="2 3">
    <name type="scientific">Cajanus cajan</name>
    <name type="common">Pigeon pea</name>
    <name type="synonym">Cajanus indicus</name>
    <dbReference type="NCBI Taxonomy" id="3821"/>
    <lineage>
        <taxon>Eukaryota</taxon>
        <taxon>Viridiplantae</taxon>
        <taxon>Streptophyta</taxon>
        <taxon>Embryophyta</taxon>
        <taxon>Tracheophyta</taxon>
        <taxon>Spermatophyta</taxon>
        <taxon>Magnoliopsida</taxon>
        <taxon>eudicotyledons</taxon>
        <taxon>Gunneridae</taxon>
        <taxon>Pentapetalae</taxon>
        <taxon>rosids</taxon>
        <taxon>fabids</taxon>
        <taxon>Fabales</taxon>
        <taxon>Fabaceae</taxon>
        <taxon>Papilionoideae</taxon>
        <taxon>50 kb inversion clade</taxon>
        <taxon>NPAAA clade</taxon>
        <taxon>indigoferoid/millettioid clade</taxon>
        <taxon>Phaseoleae</taxon>
        <taxon>Cajanus</taxon>
    </lineage>
</organism>
<dbReference type="InterPro" id="IPR050796">
    <property type="entry name" value="SCF_F-box_component"/>
</dbReference>
<dbReference type="OMA" id="YFRATIY"/>
<protein>
    <submittedName>
        <fullName evidence="2">F-box/kelch-repeat protein At3g06240 family</fullName>
    </submittedName>
</protein>
<dbReference type="SMART" id="SM00256">
    <property type="entry name" value="FBOX"/>
    <property type="match status" value="1"/>
</dbReference>
<proteinExistence type="predicted"/>
<dbReference type="Gene3D" id="1.20.1280.50">
    <property type="match status" value="1"/>
</dbReference>
<dbReference type="SUPFAM" id="SSF81383">
    <property type="entry name" value="F-box domain"/>
    <property type="match status" value="1"/>
</dbReference>
<dbReference type="InterPro" id="IPR001810">
    <property type="entry name" value="F-box_dom"/>
</dbReference>
<reference evidence="2 3" key="1">
    <citation type="journal article" date="2012" name="Nat. Biotechnol.">
        <title>Draft genome sequence of pigeonpea (Cajanus cajan), an orphan legume crop of resource-poor farmers.</title>
        <authorList>
            <person name="Varshney R.K."/>
            <person name="Chen W."/>
            <person name="Li Y."/>
            <person name="Bharti A.K."/>
            <person name="Saxena R.K."/>
            <person name="Schlueter J.A."/>
            <person name="Donoghue M.T."/>
            <person name="Azam S."/>
            <person name="Fan G."/>
            <person name="Whaley A.M."/>
            <person name="Farmer A.D."/>
            <person name="Sheridan J."/>
            <person name="Iwata A."/>
            <person name="Tuteja R."/>
            <person name="Penmetsa R.V."/>
            <person name="Wu W."/>
            <person name="Upadhyaya H.D."/>
            <person name="Yang S.P."/>
            <person name="Shah T."/>
            <person name="Saxena K.B."/>
            <person name="Michael T."/>
            <person name="McCombie W.R."/>
            <person name="Yang B."/>
            <person name="Zhang G."/>
            <person name="Yang H."/>
            <person name="Wang J."/>
            <person name="Spillane C."/>
            <person name="Cook D.R."/>
            <person name="May G.D."/>
            <person name="Xu X."/>
            <person name="Jackson S.A."/>
        </authorList>
    </citation>
    <scope>NUCLEOTIDE SEQUENCE [LARGE SCALE GENOMIC DNA]</scope>
    <source>
        <strain evidence="3">cv. Asha</strain>
    </source>
</reference>
<dbReference type="PANTHER" id="PTHR31672:SF13">
    <property type="entry name" value="F-BOX PROTEIN CPR30-LIKE"/>
    <property type="match status" value="1"/>
</dbReference>